<feature type="region of interest" description="Disordered" evidence="1">
    <location>
        <begin position="1"/>
        <end position="139"/>
    </location>
</feature>
<evidence type="ECO:0000313" key="3">
    <source>
        <dbReference type="Proteomes" id="UP001066276"/>
    </source>
</evidence>
<dbReference type="Proteomes" id="UP001066276">
    <property type="component" value="Chromosome 8"/>
</dbReference>
<gene>
    <name evidence="2" type="ORF">NDU88_001494</name>
</gene>
<reference evidence="2" key="1">
    <citation type="journal article" date="2022" name="bioRxiv">
        <title>Sequencing and chromosome-scale assembly of the giantPleurodeles waltlgenome.</title>
        <authorList>
            <person name="Brown T."/>
            <person name="Elewa A."/>
            <person name="Iarovenko S."/>
            <person name="Subramanian E."/>
            <person name="Araus A.J."/>
            <person name="Petzold A."/>
            <person name="Susuki M."/>
            <person name="Suzuki K.-i.T."/>
            <person name="Hayashi T."/>
            <person name="Toyoda A."/>
            <person name="Oliveira C."/>
            <person name="Osipova E."/>
            <person name="Leigh N.D."/>
            <person name="Simon A."/>
            <person name="Yun M.H."/>
        </authorList>
    </citation>
    <scope>NUCLEOTIDE SEQUENCE</scope>
    <source>
        <strain evidence="2">20211129_DDA</strain>
        <tissue evidence="2">Liver</tissue>
    </source>
</reference>
<sequence>MTLVSYRDPLHRKSETYPGGTTMRETPNVFPRGTDGRILTRDAGDFQGRGLKRLTSPEEGVEDNTERGEGDALSILQSEEETPTTPLRGDVAVPGFQESRKCPSKTEPGEEAPESRNRPEKCKEPLKKRAAQPRVFTRY</sequence>
<evidence type="ECO:0000256" key="1">
    <source>
        <dbReference type="SAM" id="MobiDB-lite"/>
    </source>
</evidence>
<evidence type="ECO:0000313" key="2">
    <source>
        <dbReference type="EMBL" id="KAJ1113240.1"/>
    </source>
</evidence>
<protein>
    <submittedName>
        <fullName evidence="2">Uncharacterized protein</fullName>
    </submittedName>
</protein>
<comment type="caution">
    <text evidence="2">The sequence shown here is derived from an EMBL/GenBank/DDBJ whole genome shotgun (WGS) entry which is preliminary data.</text>
</comment>
<dbReference type="AlphaFoldDB" id="A0AAV7NKB6"/>
<proteinExistence type="predicted"/>
<dbReference type="EMBL" id="JANPWB010000012">
    <property type="protein sequence ID" value="KAJ1113240.1"/>
    <property type="molecule type" value="Genomic_DNA"/>
</dbReference>
<organism evidence="2 3">
    <name type="scientific">Pleurodeles waltl</name>
    <name type="common">Iberian ribbed newt</name>
    <dbReference type="NCBI Taxonomy" id="8319"/>
    <lineage>
        <taxon>Eukaryota</taxon>
        <taxon>Metazoa</taxon>
        <taxon>Chordata</taxon>
        <taxon>Craniata</taxon>
        <taxon>Vertebrata</taxon>
        <taxon>Euteleostomi</taxon>
        <taxon>Amphibia</taxon>
        <taxon>Batrachia</taxon>
        <taxon>Caudata</taxon>
        <taxon>Salamandroidea</taxon>
        <taxon>Salamandridae</taxon>
        <taxon>Pleurodelinae</taxon>
        <taxon>Pleurodeles</taxon>
    </lineage>
</organism>
<feature type="compositionally biased region" description="Basic and acidic residues" evidence="1">
    <location>
        <begin position="34"/>
        <end position="44"/>
    </location>
</feature>
<name>A0AAV7NKB6_PLEWA</name>
<feature type="compositionally biased region" description="Basic and acidic residues" evidence="1">
    <location>
        <begin position="113"/>
        <end position="127"/>
    </location>
</feature>
<keyword evidence="3" id="KW-1185">Reference proteome</keyword>
<accession>A0AAV7NKB6</accession>